<dbReference type="KEGG" id="erz:ER308_18745"/>
<dbReference type="AlphaFoldDB" id="A0A411YJJ2"/>
<name>A0A411YJJ2_9ACTN</name>
<protein>
    <submittedName>
        <fullName evidence="3">MarR family transcriptional regulator</fullName>
    </submittedName>
</protein>
<keyword evidence="4" id="KW-1185">Reference proteome</keyword>
<proteinExistence type="predicted"/>
<dbReference type="SUPFAM" id="SSF46785">
    <property type="entry name" value="Winged helix' DNA-binding domain"/>
    <property type="match status" value="1"/>
</dbReference>
<evidence type="ECO:0000313" key="4">
    <source>
        <dbReference type="Proteomes" id="UP000291469"/>
    </source>
</evidence>
<dbReference type="InterPro" id="IPR036390">
    <property type="entry name" value="WH_DNA-bd_sf"/>
</dbReference>
<dbReference type="SMART" id="SM00418">
    <property type="entry name" value="HTH_ARSR"/>
    <property type="match status" value="1"/>
</dbReference>
<feature type="compositionally biased region" description="Basic and acidic residues" evidence="1">
    <location>
        <begin position="262"/>
        <end position="274"/>
    </location>
</feature>
<accession>A0A411YJJ2</accession>
<dbReference type="EMBL" id="CP036402">
    <property type="protein sequence ID" value="QBI21403.1"/>
    <property type="molecule type" value="Genomic_DNA"/>
</dbReference>
<dbReference type="Pfam" id="PF12840">
    <property type="entry name" value="HTH_20"/>
    <property type="match status" value="1"/>
</dbReference>
<organism evidence="3 4">
    <name type="scientific">Egibacter rhizosphaerae</name>
    <dbReference type="NCBI Taxonomy" id="1670831"/>
    <lineage>
        <taxon>Bacteria</taxon>
        <taxon>Bacillati</taxon>
        <taxon>Actinomycetota</taxon>
        <taxon>Nitriliruptoria</taxon>
        <taxon>Egibacterales</taxon>
        <taxon>Egibacteraceae</taxon>
        <taxon>Egibacter</taxon>
    </lineage>
</organism>
<feature type="region of interest" description="Disordered" evidence="1">
    <location>
        <begin position="229"/>
        <end position="274"/>
    </location>
</feature>
<dbReference type="InterPro" id="IPR001845">
    <property type="entry name" value="HTH_ArsR_DNA-bd_dom"/>
</dbReference>
<dbReference type="InterPro" id="IPR011991">
    <property type="entry name" value="ArsR-like_HTH"/>
</dbReference>
<evidence type="ECO:0000259" key="2">
    <source>
        <dbReference type="SMART" id="SM00418"/>
    </source>
</evidence>
<dbReference type="Proteomes" id="UP000291469">
    <property type="component" value="Chromosome"/>
</dbReference>
<gene>
    <name evidence="3" type="ORF">ER308_18745</name>
</gene>
<dbReference type="InterPro" id="IPR036388">
    <property type="entry name" value="WH-like_DNA-bd_sf"/>
</dbReference>
<feature type="compositionally biased region" description="Basic and acidic residues" evidence="1">
    <location>
        <begin position="235"/>
        <end position="255"/>
    </location>
</feature>
<evidence type="ECO:0000256" key="1">
    <source>
        <dbReference type="SAM" id="MobiDB-lite"/>
    </source>
</evidence>
<reference evidence="3 4" key="1">
    <citation type="submission" date="2019-01" db="EMBL/GenBank/DDBJ databases">
        <title>Egibacter rhizosphaerae EGI 80759T.</title>
        <authorList>
            <person name="Chen D.-D."/>
            <person name="Tian Y."/>
            <person name="Jiao J.-Y."/>
            <person name="Zhang X.-T."/>
            <person name="Zhang Y.-G."/>
            <person name="Zhang Y."/>
            <person name="Xiao M."/>
            <person name="Shu W.-S."/>
            <person name="Li W.-J."/>
        </authorList>
    </citation>
    <scope>NUCLEOTIDE SEQUENCE [LARGE SCALE GENOMIC DNA]</scope>
    <source>
        <strain evidence="3 4">EGI 80759</strain>
    </source>
</reference>
<dbReference type="GO" id="GO:0003700">
    <property type="term" value="F:DNA-binding transcription factor activity"/>
    <property type="evidence" value="ECO:0007669"/>
    <property type="project" value="InterPro"/>
</dbReference>
<sequence length="274" mass="30159">MSIFRTAAIVNSVTDTTDGALVDLLGETRARVVGLVHRGPRTVAELAAELDLSDVAVRRHVHELEQDGLVEGRLEPASGRGRPGTRYQLTGRGERLFPDRSAALAGDLLEFLGSDEGLEGFLAWRRERQRARYAEAVQSRDVETRTRALAEQLTADGYEARVERTADERGRTVLRLTQEHCAIRQLAASYPQLCGAEEQMFADLLGAPLARTQTQAGGAGRCVCEIPLDEPAADDPTRNDPDDPHERHDPEEPNDRVTAGVETDRRDVGSRARF</sequence>
<dbReference type="Gene3D" id="1.10.10.10">
    <property type="entry name" value="Winged helix-like DNA-binding domain superfamily/Winged helix DNA-binding domain"/>
    <property type="match status" value="1"/>
</dbReference>
<evidence type="ECO:0000313" key="3">
    <source>
        <dbReference type="EMBL" id="QBI21403.1"/>
    </source>
</evidence>
<dbReference type="CDD" id="cd00090">
    <property type="entry name" value="HTH_ARSR"/>
    <property type="match status" value="1"/>
</dbReference>
<dbReference type="OrthoDB" id="3375207at2"/>
<feature type="domain" description="HTH arsR-type" evidence="2">
    <location>
        <begin position="20"/>
        <end position="102"/>
    </location>
</feature>